<keyword evidence="1" id="KW-1133">Transmembrane helix</keyword>
<evidence type="ECO:0000313" key="3">
    <source>
        <dbReference type="Proteomes" id="UP000092125"/>
    </source>
</evidence>
<sequence length="106" mass="12078">MQVLSQQLFSRYAREIWKKIVNNAKFVKIFLLTARATSVGALVYFYSRASSLYRLVRECLDHVGDVPAFEACKRHPDSIQFELIGMTVAFFAILALTNCKILSAEK</sequence>
<protein>
    <submittedName>
        <fullName evidence="2">Uncharacterized protein</fullName>
    </submittedName>
</protein>
<organism evidence="2 3">
    <name type="scientific">Stenotrophomonas maltophilia</name>
    <name type="common">Pseudomonas maltophilia</name>
    <name type="synonym">Xanthomonas maltophilia</name>
    <dbReference type="NCBI Taxonomy" id="40324"/>
    <lineage>
        <taxon>Bacteria</taxon>
        <taxon>Pseudomonadati</taxon>
        <taxon>Pseudomonadota</taxon>
        <taxon>Gammaproteobacteria</taxon>
        <taxon>Lysobacterales</taxon>
        <taxon>Lysobacteraceae</taxon>
        <taxon>Stenotrophomonas</taxon>
        <taxon>Stenotrophomonas maltophilia group</taxon>
    </lineage>
</organism>
<evidence type="ECO:0000313" key="2">
    <source>
        <dbReference type="EMBL" id="OBU61662.1"/>
    </source>
</evidence>
<feature type="transmembrane region" description="Helical" evidence="1">
    <location>
        <begin position="26"/>
        <end position="46"/>
    </location>
</feature>
<accession>A0AAP7L0X1</accession>
<keyword evidence="1" id="KW-0812">Transmembrane</keyword>
<dbReference type="EMBL" id="LYVI01000005">
    <property type="protein sequence ID" value="OBU61662.1"/>
    <property type="molecule type" value="Genomic_DNA"/>
</dbReference>
<dbReference type="Proteomes" id="UP000092125">
    <property type="component" value="Unassembled WGS sequence"/>
</dbReference>
<feature type="transmembrane region" description="Helical" evidence="1">
    <location>
        <begin position="83"/>
        <end position="102"/>
    </location>
</feature>
<proteinExistence type="predicted"/>
<name>A0AAP7L0X1_STEMA</name>
<gene>
    <name evidence="2" type="ORF">A9K56_10250</name>
</gene>
<evidence type="ECO:0000256" key="1">
    <source>
        <dbReference type="SAM" id="Phobius"/>
    </source>
</evidence>
<reference evidence="2 3" key="1">
    <citation type="submission" date="2016-05" db="EMBL/GenBank/DDBJ databases">
        <title>Draft Genome Sequences of Stenotrophomonas maltophilia Strains Sm32COP, Sm41DVV, Sm46PAILV, SmF3, SmF22, SmSOFb1 and SmCVFa1, Isolated from Different Manures, in France.</title>
        <authorList>
            <person name="Nazaret S."/>
            <person name="Bodilis J."/>
        </authorList>
    </citation>
    <scope>NUCLEOTIDE SEQUENCE [LARGE SCALE GENOMIC DNA]</scope>
    <source>
        <strain evidence="2 3">Sm41DVV</strain>
    </source>
</reference>
<dbReference type="AlphaFoldDB" id="A0AAP7L0X1"/>
<comment type="caution">
    <text evidence="2">The sequence shown here is derived from an EMBL/GenBank/DDBJ whole genome shotgun (WGS) entry which is preliminary data.</text>
</comment>
<keyword evidence="1" id="KW-0472">Membrane</keyword>